<evidence type="ECO:0000256" key="4">
    <source>
        <dbReference type="ARBA" id="ARBA00022847"/>
    </source>
</evidence>
<name>A0ABR6W398_9BACT</name>
<comment type="caution">
    <text evidence="9">The sequence shown here is derived from an EMBL/GenBank/DDBJ whole genome shotgun (WGS) entry which is preliminary data.</text>
</comment>
<keyword evidence="6 8" id="KW-0472">Membrane</keyword>
<accession>A0ABR6W398</accession>
<feature type="compositionally biased region" description="Polar residues" evidence="7">
    <location>
        <begin position="439"/>
        <end position="452"/>
    </location>
</feature>
<proteinExistence type="predicted"/>
<sequence length="452" mass="48621">MKRLLTNLTFWVLTAITLGVLLGHFRPDLALAPILDAPLKARFMGQELTLGATFSEFLSGFFISIVKLFISPIIFLTIALGIVSMGDLKKVGKVGAKALLYFEVVTTVALLIGVVVANIIEPGAGVSTAQLKGGDISKYTKGATEFSWVRFFLDNVTLQVLVAAIVAGILLSRYSGRERVVVLMNKLSVYVFWGLHKVMLLAPIGAFGGMAYTIGKYGLGTLLPLAKLMGTVYTTMAIFIFGILGLILRSCRVSLWQFLRYIREELLIVLGTSSSEAGLPSLMEKLERMGCARSVVGLVVPAGYSFNLDGTTIYLSMATIFLAQVFDVQLDLTQMLTIIGILMVTSKGAAGVTGSGFVVLASTLTAVKAIPIEGLALLLGVDRFMSEARSITNFIGNGVATIWLANNEKAFDRAKMQVAFGQVEASEQITREPLDESAHNSPSTPRPNNAKS</sequence>
<organism evidence="9 10">
    <name type="scientific">Spirosoma utsteinense</name>
    <dbReference type="NCBI Taxonomy" id="2585773"/>
    <lineage>
        <taxon>Bacteria</taxon>
        <taxon>Pseudomonadati</taxon>
        <taxon>Bacteroidota</taxon>
        <taxon>Cytophagia</taxon>
        <taxon>Cytophagales</taxon>
        <taxon>Cytophagaceae</taxon>
        <taxon>Spirosoma</taxon>
    </lineage>
</organism>
<feature type="transmembrane region" description="Helical" evidence="8">
    <location>
        <begin position="98"/>
        <end position="120"/>
    </location>
</feature>
<dbReference type="PANTHER" id="PTHR42865:SF1">
    <property type="entry name" value="AEROBIC C4-DICARBOXYLATE TRANSPORT PROTEIN"/>
    <property type="match status" value="1"/>
</dbReference>
<keyword evidence="5 8" id="KW-1133">Transmembrane helix</keyword>
<evidence type="ECO:0000313" key="9">
    <source>
        <dbReference type="EMBL" id="MBC3791062.1"/>
    </source>
</evidence>
<gene>
    <name evidence="9" type="ORF">FH603_1560</name>
</gene>
<evidence type="ECO:0000256" key="7">
    <source>
        <dbReference type="SAM" id="MobiDB-lite"/>
    </source>
</evidence>
<reference evidence="9 10" key="1">
    <citation type="submission" date="2019-06" db="EMBL/GenBank/DDBJ databases">
        <title>Spirosoma utsteinense sp. nov. isolated from Antarctic ice-free soils.</title>
        <authorList>
            <person name="Tahon G."/>
        </authorList>
    </citation>
    <scope>NUCLEOTIDE SEQUENCE [LARGE SCALE GENOMIC DNA]</scope>
    <source>
        <strain evidence="9 10">LMG 31447</strain>
    </source>
</reference>
<keyword evidence="2" id="KW-0813">Transport</keyword>
<dbReference type="PRINTS" id="PR00173">
    <property type="entry name" value="EDTRNSPORT"/>
</dbReference>
<feature type="region of interest" description="Disordered" evidence="7">
    <location>
        <begin position="426"/>
        <end position="452"/>
    </location>
</feature>
<dbReference type="InterPro" id="IPR036458">
    <property type="entry name" value="Na:dicarbo_symporter_sf"/>
</dbReference>
<protein>
    <submittedName>
        <fullName evidence="9">Aerobic C4-dicarboxylate transport protein</fullName>
    </submittedName>
</protein>
<evidence type="ECO:0000256" key="5">
    <source>
        <dbReference type="ARBA" id="ARBA00022989"/>
    </source>
</evidence>
<dbReference type="InterPro" id="IPR001991">
    <property type="entry name" value="Na-dicarboxylate_symporter"/>
</dbReference>
<dbReference type="RefSeq" id="WP_186736869.1">
    <property type="nucleotide sequence ID" value="NZ_VFIA01000007.1"/>
</dbReference>
<feature type="transmembrane region" description="Helical" evidence="8">
    <location>
        <begin position="187"/>
        <end position="212"/>
    </location>
</feature>
<dbReference type="EMBL" id="VFIA01000007">
    <property type="protein sequence ID" value="MBC3791062.1"/>
    <property type="molecule type" value="Genomic_DNA"/>
</dbReference>
<keyword evidence="4" id="KW-0769">Symport</keyword>
<feature type="transmembrane region" description="Helical" evidence="8">
    <location>
        <begin position="232"/>
        <end position="251"/>
    </location>
</feature>
<evidence type="ECO:0000313" key="10">
    <source>
        <dbReference type="Proteomes" id="UP000700732"/>
    </source>
</evidence>
<feature type="compositionally biased region" description="Basic and acidic residues" evidence="7">
    <location>
        <begin position="429"/>
        <end position="438"/>
    </location>
</feature>
<keyword evidence="10" id="KW-1185">Reference proteome</keyword>
<evidence type="ECO:0000256" key="1">
    <source>
        <dbReference type="ARBA" id="ARBA00004141"/>
    </source>
</evidence>
<dbReference type="SUPFAM" id="SSF118215">
    <property type="entry name" value="Proton glutamate symport protein"/>
    <property type="match status" value="1"/>
</dbReference>
<comment type="subcellular location">
    <subcellularLocation>
        <location evidence="1">Membrane</location>
        <topology evidence="1">Multi-pass membrane protein</topology>
    </subcellularLocation>
</comment>
<evidence type="ECO:0000256" key="6">
    <source>
        <dbReference type="ARBA" id="ARBA00023136"/>
    </source>
</evidence>
<evidence type="ECO:0000256" key="2">
    <source>
        <dbReference type="ARBA" id="ARBA00022448"/>
    </source>
</evidence>
<feature type="transmembrane region" description="Helical" evidence="8">
    <location>
        <begin position="61"/>
        <end position="86"/>
    </location>
</feature>
<dbReference type="PROSITE" id="PS00714">
    <property type="entry name" value="NA_DICARBOXYL_SYMP_2"/>
    <property type="match status" value="1"/>
</dbReference>
<dbReference type="Proteomes" id="UP000700732">
    <property type="component" value="Unassembled WGS sequence"/>
</dbReference>
<evidence type="ECO:0000256" key="3">
    <source>
        <dbReference type="ARBA" id="ARBA00022692"/>
    </source>
</evidence>
<dbReference type="Gene3D" id="1.10.3860.10">
    <property type="entry name" value="Sodium:dicarboxylate symporter"/>
    <property type="match status" value="1"/>
</dbReference>
<dbReference type="PANTHER" id="PTHR42865">
    <property type="entry name" value="PROTON/GLUTAMATE-ASPARTATE SYMPORTER"/>
    <property type="match status" value="1"/>
</dbReference>
<dbReference type="Pfam" id="PF00375">
    <property type="entry name" value="SDF"/>
    <property type="match status" value="1"/>
</dbReference>
<dbReference type="InterPro" id="IPR018107">
    <property type="entry name" value="Na-dicarboxylate_symporter_CS"/>
</dbReference>
<feature type="transmembrane region" description="Helical" evidence="8">
    <location>
        <begin position="156"/>
        <end position="175"/>
    </location>
</feature>
<evidence type="ECO:0000256" key="8">
    <source>
        <dbReference type="SAM" id="Phobius"/>
    </source>
</evidence>
<keyword evidence="3 8" id="KW-0812">Transmembrane</keyword>